<protein>
    <submittedName>
        <fullName evidence="1">Uncharacterized protein</fullName>
    </submittedName>
</protein>
<name>A0A381P4L2_9ZZZZ</name>
<gene>
    <name evidence="1" type="ORF">METZ01_LOCUS14211</name>
</gene>
<evidence type="ECO:0000313" key="1">
    <source>
        <dbReference type="EMBL" id="SUZ61357.1"/>
    </source>
</evidence>
<dbReference type="SUPFAM" id="SSF48498">
    <property type="entry name" value="Tetracyclin repressor-like, C-terminal domain"/>
    <property type="match status" value="1"/>
</dbReference>
<organism evidence="1">
    <name type="scientific">marine metagenome</name>
    <dbReference type="NCBI Taxonomy" id="408172"/>
    <lineage>
        <taxon>unclassified sequences</taxon>
        <taxon>metagenomes</taxon>
        <taxon>ecological metagenomes</taxon>
    </lineage>
</organism>
<reference evidence="1" key="1">
    <citation type="submission" date="2018-05" db="EMBL/GenBank/DDBJ databases">
        <authorList>
            <person name="Lanie J.A."/>
            <person name="Ng W.-L."/>
            <person name="Kazmierczak K.M."/>
            <person name="Andrzejewski T.M."/>
            <person name="Davidsen T.M."/>
            <person name="Wayne K.J."/>
            <person name="Tettelin H."/>
            <person name="Glass J.I."/>
            <person name="Rusch D."/>
            <person name="Podicherti R."/>
            <person name="Tsui H.-C.T."/>
            <person name="Winkler M.E."/>
        </authorList>
    </citation>
    <scope>NUCLEOTIDE SEQUENCE</scope>
</reference>
<sequence>MPRGVRKGDFHTNLDVDTVAFTFLGIIQGTATI</sequence>
<dbReference type="InterPro" id="IPR036271">
    <property type="entry name" value="Tet_transcr_reg_TetR-rel_C_sf"/>
</dbReference>
<dbReference type="EMBL" id="UINC01000799">
    <property type="protein sequence ID" value="SUZ61357.1"/>
    <property type="molecule type" value="Genomic_DNA"/>
</dbReference>
<accession>A0A381P4L2</accession>
<dbReference type="AlphaFoldDB" id="A0A381P4L2"/>
<proteinExistence type="predicted"/>